<keyword evidence="5" id="KW-0961">Cell wall biogenesis/degradation</keyword>
<keyword evidence="4 5" id="KW-0134">Cell wall</keyword>
<accession>A0A8T0SV37</accession>
<evidence type="ECO:0000313" key="7">
    <source>
        <dbReference type="EMBL" id="KAG2602501.1"/>
    </source>
</evidence>
<feature type="region of interest" description="Disordered" evidence="6">
    <location>
        <begin position="78"/>
        <end position="97"/>
    </location>
</feature>
<evidence type="ECO:0000256" key="5">
    <source>
        <dbReference type="RuleBase" id="RU363114"/>
    </source>
</evidence>
<comment type="caution">
    <text evidence="7">The sequence shown here is derived from an EMBL/GenBank/DDBJ whole genome shotgun (WGS) entry which is preliminary data.</text>
</comment>
<reference evidence="7" key="1">
    <citation type="submission" date="2020-05" db="EMBL/GenBank/DDBJ databases">
        <title>WGS assembly of Panicum virgatum.</title>
        <authorList>
            <person name="Lovell J.T."/>
            <person name="Jenkins J."/>
            <person name="Shu S."/>
            <person name="Juenger T.E."/>
            <person name="Schmutz J."/>
        </authorList>
    </citation>
    <scope>NUCLEOTIDE SEQUENCE</scope>
    <source>
        <strain evidence="7">AP13</strain>
    </source>
</reference>
<dbReference type="GO" id="GO:0016787">
    <property type="term" value="F:hydrolase activity"/>
    <property type="evidence" value="ECO:0007669"/>
    <property type="project" value="UniProtKB-KW"/>
</dbReference>
<feature type="compositionally biased region" description="Polar residues" evidence="6">
    <location>
        <begin position="87"/>
        <end position="97"/>
    </location>
</feature>
<proteinExistence type="inferred from homology"/>
<comment type="subcellular location">
    <subcellularLocation>
        <location evidence="2 5">Secreted</location>
        <location evidence="2 5">Cell wall</location>
    </subcellularLocation>
</comment>
<dbReference type="AlphaFoldDB" id="A0A8T0SV37"/>
<keyword evidence="5" id="KW-0964">Secreted</keyword>
<keyword evidence="5" id="KW-0378">Hydrolase</keyword>
<comment type="similarity">
    <text evidence="3 5">Belongs to the pectinacetylesterase family.</text>
</comment>
<evidence type="ECO:0000313" key="8">
    <source>
        <dbReference type="Proteomes" id="UP000823388"/>
    </source>
</evidence>
<evidence type="ECO:0000256" key="4">
    <source>
        <dbReference type="ARBA" id="ARBA00022512"/>
    </source>
</evidence>
<dbReference type="Pfam" id="PF03283">
    <property type="entry name" value="PAE"/>
    <property type="match status" value="1"/>
</dbReference>
<comment type="function">
    <text evidence="1 5">Hydrolyzes acetyl esters in homogalacturonan regions of pectin. In type I primary cell wall, galacturonic acid residues of pectin can be acetylated at the O-2 and O-3 positions. Decreasing the degree of acetylation of pectin gels in vitro alters their physical properties.</text>
</comment>
<dbReference type="EC" id="3.1.1.-" evidence="5"/>
<sequence>MAMATTPRTPLLSQHRSGFAVVSAAAPRLIAVLLAVAALSSSSSAAAAGSPEVVELTLLANAREKGAVCLDGSPPGYHLRSREASAPENTAGSSILR</sequence>
<dbReference type="EMBL" id="CM029045">
    <property type="protein sequence ID" value="KAG2602501.1"/>
    <property type="molecule type" value="Genomic_DNA"/>
</dbReference>
<evidence type="ECO:0000256" key="2">
    <source>
        <dbReference type="ARBA" id="ARBA00004191"/>
    </source>
</evidence>
<name>A0A8T0SV37_PANVG</name>
<dbReference type="Proteomes" id="UP000823388">
    <property type="component" value="Chromosome 5K"/>
</dbReference>
<gene>
    <name evidence="7" type="ORF">PVAP13_5KG693366</name>
</gene>
<keyword evidence="8" id="KW-1185">Reference proteome</keyword>
<organism evidence="7 8">
    <name type="scientific">Panicum virgatum</name>
    <name type="common">Blackwell switchgrass</name>
    <dbReference type="NCBI Taxonomy" id="38727"/>
    <lineage>
        <taxon>Eukaryota</taxon>
        <taxon>Viridiplantae</taxon>
        <taxon>Streptophyta</taxon>
        <taxon>Embryophyta</taxon>
        <taxon>Tracheophyta</taxon>
        <taxon>Spermatophyta</taxon>
        <taxon>Magnoliopsida</taxon>
        <taxon>Liliopsida</taxon>
        <taxon>Poales</taxon>
        <taxon>Poaceae</taxon>
        <taxon>PACMAD clade</taxon>
        <taxon>Panicoideae</taxon>
        <taxon>Panicodae</taxon>
        <taxon>Paniceae</taxon>
        <taxon>Panicinae</taxon>
        <taxon>Panicum</taxon>
        <taxon>Panicum sect. Hiantes</taxon>
    </lineage>
</organism>
<evidence type="ECO:0000256" key="3">
    <source>
        <dbReference type="ARBA" id="ARBA00005784"/>
    </source>
</evidence>
<evidence type="ECO:0000256" key="6">
    <source>
        <dbReference type="SAM" id="MobiDB-lite"/>
    </source>
</evidence>
<protein>
    <recommendedName>
        <fullName evidence="5">Pectin acetylesterase</fullName>
        <ecNumber evidence="5">3.1.1.-</ecNumber>
    </recommendedName>
</protein>
<dbReference type="GO" id="GO:0071555">
    <property type="term" value="P:cell wall organization"/>
    <property type="evidence" value="ECO:0007669"/>
    <property type="project" value="UniProtKB-KW"/>
</dbReference>
<evidence type="ECO:0000256" key="1">
    <source>
        <dbReference type="ARBA" id="ARBA00003534"/>
    </source>
</evidence>
<dbReference type="InterPro" id="IPR004963">
    <property type="entry name" value="PAE/NOTUM"/>
</dbReference>